<proteinExistence type="inferred from homology"/>
<dbReference type="Pfam" id="PF18913">
    <property type="entry name" value="FBPase_C"/>
    <property type="match status" value="1"/>
</dbReference>
<feature type="domain" description="Fructose-1-6-bisphosphatase class I N-terminal" evidence="9">
    <location>
        <begin position="16"/>
        <end position="185"/>
    </location>
</feature>
<keyword evidence="3 7" id="KW-0963">Cytoplasm</keyword>
<dbReference type="AlphaFoldDB" id="A0AAW9S878"/>
<dbReference type="GO" id="GO:0042132">
    <property type="term" value="F:fructose 1,6-bisphosphate 1-phosphatase activity"/>
    <property type="evidence" value="ECO:0007669"/>
    <property type="project" value="UniProtKB-UniRule"/>
</dbReference>
<evidence type="ECO:0000256" key="4">
    <source>
        <dbReference type="ARBA" id="ARBA00022801"/>
    </source>
</evidence>
<dbReference type="PIRSF" id="PIRSF000904">
    <property type="entry name" value="FBPtase_SBPase"/>
    <property type="match status" value="1"/>
</dbReference>
<gene>
    <name evidence="7" type="primary">fbp</name>
    <name evidence="11" type="ORF">ABFB10_08505</name>
</gene>
<dbReference type="PANTHER" id="PTHR11556:SF35">
    <property type="entry name" value="SEDOHEPTULOSE-1,7-BISPHOSPHATASE, CHLOROPLASTIC"/>
    <property type="match status" value="1"/>
</dbReference>
<feature type="binding site" evidence="7">
    <location>
        <position position="119"/>
    </location>
    <ligand>
        <name>Mg(2+)</name>
        <dbReference type="ChEBI" id="CHEBI:18420"/>
        <label>2</label>
    </ligand>
</feature>
<comment type="catalytic activity">
    <reaction evidence="1 7">
        <text>beta-D-fructose 1,6-bisphosphate + H2O = beta-D-fructose 6-phosphate + phosphate</text>
        <dbReference type="Rhea" id="RHEA:11064"/>
        <dbReference type="ChEBI" id="CHEBI:15377"/>
        <dbReference type="ChEBI" id="CHEBI:32966"/>
        <dbReference type="ChEBI" id="CHEBI:43474"/>
        <dbReference type="ChEBI" id="CHEBI:57634"/>
        <dbReference type="EC" id="3.1.3.11"/>
    </reaction>
</comment>
<feature type="domain" description="Fructose-1-6-bisphosphatase class 1 C-terminal" evidence="10">
    <location>
        <begin position="194"/>
        <end position="323"/>
    </location>
</feature>
<evidence type="ECO:0000256" key="1">
    <source>
        <dbReference type="ARBA" id="ARBA00001273"/>
    </source>
</evidence>
<comment type="subcellular location">
    <subcellularLocation>
        <location evidence="7">Cytoplasm</location>
    </subcellularLocation>
</comment>
<dbReference type="PANTHER" id="PTHR11556">
    <property type="entry name" value="FRUCTOSE-1,6-BISPHOSPHATASE-RELATED"/>
    <property type="match status" value="1"/>
</dbReference>
<dbReference type="Proteomes" id="UP001428774">
    <property type="component" value="Unassembled WGS sequence"/>
</dbReference>
<evidence type="ECO:0000256" key="7">
    <source>
        <dbReference type="HAMAP-Rule" id="MF_01855"/>
    </source>
</evidence>
<dbReference type="RefSeq" id="WP_347166186.1">
    <property type="nucleotide sequence ID" value="NZ_JBDNCH010000002.1"/>
</dbReference>
<dbReference type="GO" id="GO:0030388">
    <property type="term" value="P:fructose 1,6-bisphosphate metabolic process"/>
    <property type="evidence" value="ECO:0007669"/>
    <property type="project" value="TreeGrafter"/>
</dbReference>
<dbReference type="PIRSF" id="PIRSF500210">
    <property type="entry name" value="FBPtase"/>
    <property type="match status" value="1"/>
</dbReference>
<dbReference type="PRINTS" id="PR00115">
    <property type="entry name" value="F16BPHPHTASE"/>
</dbReference>
<comment type="caution">
    <text evidence="7">Lacks conserved residue(s) required for the propagation of feature annotation.</text>
</comment>
<accession>A0AAW9S878</accession>
<feature type="binding site" evidence="7">
    <location>
        <position position="97"/>
    </location>
    <ligand>
        <name>Mg(2+)</name>
        <dbReference type="ChEBI" id="CHEBI:18420"/>
        <label>1</label>
    </ligand>
</feature>
<feature type="binding site" evidence="7">
    <location>
        <position position="118"/>
    </location>
    <ligand>
        <name>Mg(2+)</name>
        <dbReference type="ChEBI" id="CHEBI:18420"/>
        <label>1</label>
    </ligand>
</feature>
<evidence type="ECO:0000256" key="5">
    <source>
        <dbReference type="ARBA" id="ARBA00023277"/>
    </source>
</evidence>
<evidence type="ECO:0000259" key="9">
    <source>
        <dbReference type="Pfam" id="PF00316"/>
    </source>
</evidence>
<evidence type="ECO:0000256" key="3">
    <source>
        <dbReference type="ARBA" id="ARBA00022490"/>
    </source>
</evidence>
<dbReference type="Gene3D" id="3.30.540.10">
    <property type="entry name" value="Fructose-1,6-Bisphosphatase, subunit A, domain 1"/>
    <property type="match status" value="1"/>
</dbReference>
<dbReference type="InterPro" id="IPR028343">
    <property type="entry name" value="FBPtase"/>
</dbReference>
<feature type="binding site" evidence="7">
    <location>
        <position position="116"/>
    </location>
    <ligand>
        <name>Mg(2+)</name>
        <dbReference type="ChEBI" id="CHEBI:18420"/>
        <label>1</label>
    </ligand>
</feature>
<dbReference type="HAMAP" id="MF_01855">
    <property type="entry name" value="FBPase_class1"/>
    <property type="match status" value="1"/>
</dbReference>
<dbReference type="InterPro" id="IPR000146">
    <property type="entry name" value="FBPase_class-1"/>
</dbReference>
<evidence type="ECO:0000313" key="12">
    <source>
        <dbReference type="Proteomes" id="UP001428774"/>
    </source>
</evidence>
<dbReference type="CDD" id="cd00354">
    <property type="entry name" value="FBPase"/>
    <property type="match status" value="1"/>
</dbReference>
<dbReference type="GO" id="GO:0006002">
    <property type="term" value="P:fructose 6-phosphate metabolic process"/>
    <property type="evidence" value="ECO:0007669"/>
    <property type="project" value="TreeGrafter"/>
</dbReference>
<comment type="cofactor">
    <cofactor evidence="7">
        <name>Mg(2+)</name>
        <dbReference type="ChEBI" id="CHEBI:18420"/>
    </cofactor>
    <text evidence="7">Binds 2 magnesium ions per subunit.</text>
</comment>
<feature type="binding site" evidence="7">
    <location>
        <position position="203"/>
    </location>
    <ligand>
        <name>substrate</name>
    </ligand>
</feature>
<evidence type="ECO:0000313" key="11">
    <source>
        <dbReference type="EMBL" id="MEN9061076.1"/>
    </source>
</evidence>
<dbReference type="GO" id="GO:0006094">
    <property type="term" value="P:gluconeogenesis"/>
    <property type="evidence" value="ECO:0007669"/>
    <property type="project" value="UniProtKB-UniRule"/>
</dbReference>
<keyword evidence="4 7" id="KW-0378">Hydrolase</keyword>
<dbReference type="Gene3D" id="3.40.190.80">
    <property type="match status" value="1"/>
</dbReference>
<feature type="binding site" evidence="7">
    <location>
        <position position="116"/>
    </location>
    <ligand>
        <name>Mg(2+)</name>
        <dbReference type="ChEBI" id="CHEBI:18420"/>
        <label>2</label>
    </ligand>
</feature>
<keyword evidence="7" id="KW-0460">Magnesium</keyword>
<name>A0AAW9S878_9RHOB</name>
<comment type="caution">
    <text evidence="11">The sequence shown here is derived from an EMBL/GenBank/DDBJ whole genome shotgun (WGS) entry which is preliminary data.</text>
</comment>
<evidence type="ECO:0000256" key="8">
    <source>
        <dbReference type="RuleBase" id="RU000508"/>
    </source>
</evidence>
<dbReference type="GO" id="GO:0005986">
    <property type="term" value="P:sucrose biosynthetic process"/>
    <property type="evidence" value="ECO:0007669"/>
    <property type="project" value="TreeGrafter"/>
</dbReference>
<reference evidence="11 12" key="1">
    <citation type="submission" date="2024-05" db="EMBL/GenBank/DDBJ databases">
        <title>Genome sequence of Ponticoccus litoralis KCCM 90028.</title>
        <authorList>
            <person name="Kim J.M."/>
            <person name="Lee J.K."/>
            <person name="Choi B.J."/>
            <person name="Bayburt H."/>
            <person name="Baek J.H."/>
            <person name="Jeon C.O."/>
        </authorList>
    </citation>
    <scope>NUCLEOTIDE SEQUENCE [LARGE SCALE GENOMIC DNA]</scope>
    <source>
        <strain evidence="11 12">KCCM 90028</strain>
    </source>
</reference>
<dbReference type="EMBL" id="JBDNCH010000002">
    <property type="protein sequence ID" value="MEN9061076.1"/>
    <property type="molecule type" value="Genomic_DNA"/>
</dbReference>
<dbReference type="InterPro" id="IPR044015">
    <property type="entry name" value="FBPase_C_dom"/>
</dbReference>
<keyword evidence="7" id="KW-0479">Metal-binding</keyword>
<feature type="binding site" evidence="7">
    <location>
        <position position="275"/>
    </location>
    <ligand>
        <name>Mg(2+)</name>
        <dbReference type="ChEBI" id="CHEBI:18420"/>
        <label>2</label>
    </ligand>
</feature>
<sequence>MDTPLACAEDAPITAPVLAQHLQQQGTERELARLIEAIAEGSVAVALRLAQGRLTGDPTAVVGVNDSGDKQKALDMAAHDHFLALFRGLSVRNVLSEEADAVETLNPEGQYDIAMDPIDGSGSIGIGAPLGALFAIFPAGETFLRRGREMVAACYVSFGHSVDFGFSTGRGVAIAALDPVSGMYHVDAPDVRVKPETATVAFNASNHRRWPGPLRGYIDGLIAGKDGPRGKDFNMRWIAAAVGDLHRILRQGGVFMYPADTRPAYTEGFLRLAYEAFPIAYLIEQAGGIASDGAGPILDRVPEHLHDRTPLYFGSSGEMTALLDTLNR</sequence>
<protein>
    <recommendedName>
        <fullName evidence="7">Fructose-1,6-bisphosphatase class 1</fullName>
        <shortName evidence="7">FBPase class 1</shortName>
        <ecNumber evidence="7">3.1.3.11</ecNumber>
    </recommendedName>
    <alternativeName>
        <fullName evidence="7">D-fructose-1,6-bisphosphate 1-phosphohydrolase class 1</fullName>
    </alternativeName>
</protein>
<dbReference type="InterPro" id="IPR033391">
    <property type="entry name" value="FBPase_N"/>
</dbReference>
<organism evidence="11 12">
    <name type="scientific">Ponticoccus litoralis</name>
    <dbReference type="NCBI Taxonomy" id="422297"/>
    <lineage>
        <taxon>Bacteria</taxon>
        <taxon>Pseudomonadati</taxon>
        <taxon>Pseudomonadota</taxon>
        <taxon>Alphaproteobacteria</taxon>
        <taxon>Rhodobacterales</taxon>
        <taxon>Roseobacteraceae</taxon>
        <taxon>Ponticoccus</taxon>
    </lineage>
</organism>
<comment type="similarity">
    <text evidence="2 7 8">Belongs to the FBPase class 1 family.</text>
</comment>
<dbReference type="GO" id="GO:0005829">
    <property type="term" value="C:cytosol"/>
    <property type="evidence" value="ECO:0007669"/>
    <property type="project" value="TreeGrafter"/>
</dbReference>
<dbReference type="GO" id="GO:0000287">
    <property type="term" value="F:magnesium ion binding"/>
    <property type="evidence" value="ECO:0007669"/>
    <property type="project" value="UniProtKB-UniRule"/>
</dbReference>
<dbReference type="SUPFAM" id="SSF56655">
    <property type="entry name" value="Carbohydrate phosphatase"/>
    <property type="match status" value="1"/>
</dbReference>
<dbReference type="EC" id="3.1.3.11" evidence="7"/>
<dbReference type="GO" id="GO:0006000">
    <property type="term" value="P:fructose metabolic process"/>
    <property type="evidence" value="ECO:0007669"/>
    <property type="project" value="TreeGrafter"/>
</dbReference>
<comment type="subunit">
    <text evidence="7">Homotetramer.</text>
</comment>
<comment type="pathway">
    <text evidence="6">Carbohydrate biosynthesis.</text>
</comment>
<evidence type="ECO:0000256" key="6">
    <source>
        <dbReference type="ARBA" id="ARBA00024331"/>
    </source>
</evidence>
<keyword evidence="12" id="KW-1185">Reference proteome</keyword>
<evidence type="ECO:0000256" key="2">
    <source>
        <dbReference type="ARBA" id="ARBA00010941"/>
    </source>
</evidence>
<dbReference type="Pfam" id="PF00316">
    <property type="entry name" value="FBPase"/>
    <property type="match status" value="1"/>
</dbReference>
<keyword evidence="5 7" id="KW-0119">Carbohydrate metabolism</keyword>
<evidence type="ECO:0000259" key="10">
    <source>
        <dbReference type="Pfam" id="PF18913"/>
    </source>
</evidence>